<organism evidence="2 3">
    <name type="scientific">Nelumbo nucifera</name>
    <name type="common">Sacred lotus</name>
    <dbReference type="NCBI Taxonomy" id="4432"/>
    <lineage>
        <taxon>Eukaryota</taxon>
        <taxon>Viridiplantae</taxon>
        <taxon>Streptophyta</taxon>
        <taxon>Embryophyta</taxon>
        <taxon>Tracheophyta</taxon>
        <taxon>Spermatophyta</taxon>
        <taxon>Magnoliopsida</taxon>
        <taxon>Proteales</taxon>
        <taxon>Nelumbonaceae</taxon>
        <taxon>Nelumbo</taxon>
    </lineage>
</organism>
<dbReference type="SUPFAM" id="SSF51445">
    <property type="entry name" value="(Trans)glycosidases"/>
    <property type="match status" value="1"/>
</dbReference>
<comment type="caution">
    <text evidence="2">The sequence shown here is derived from an EMBL/GenBank/DDBJ whole genome shotgun (WGS) entry which is preliminary data.</text>
</comment>
<gene>
    <name evidence="2" type="ORF">HUJ06_027462</name>
</gene>
<protein>
    <submittedName>
        <fullName evidence="2">Uncharacterized protein</fullName>
    </submittedName>
</protein>
<dbReference type="PANTHER" id="PTHR46476:SF13">
    <property type="entry name" value="2, PUTATIVE, EXPRESSED-RELATED"/>
    <property type="match status" value="1"/>
</dbReference>
<dbReference type="InterPro" id="IPR017853">
    <property type="entry name" value="GH"/>
</dbReference>
<accession>A0A822XWI0</accession>
<keyword evidence="3" id="KW-1185">Reference proteome</keyword>
<reference evidence="2 3" key="1">
    <citation type="journal article" date="2020" name="Mol. Biol. Evol.">
        <title>Distinct Expression and Methylation Patterns for Genes with Different Fates following a Single Whole-Genome Duplication in Flowering Plants.</title>
        <authorList>
            <person name="Shi T."/>
            <person name="Rahmani R.S."/>
            <person name="Gugger P.F."/>
            <person name="Wang M."/>
            <person name="Li H."/>
            <person name="Zhang Y."/>
            <person name="Li Z."/>
            <person name="Wang Q."/>
            <person name="Van de Peer Y."/>
            <person name="Marchal K."/>
            <person name="Chen J."/>
        </authorList>
    </citation>
    <scope>NUCLEOTIDE SEQUENCE [LARGE SCALE GENOMIC DNA]</scope>
    <source>
        <tissue evidence="2">Leaf</tissue>
    </source>
</reference>
<evidence type="ECO:0000313" key="2">
    <source>
        <dbReference type="EMBL" id="DAD25994.1"/>
    </source>
</evidence>
<evidence type="ECO:0000313" key="3">
    <source>
        <dbReference type="Proteomes" id="UP000607653"/>
    </source>
</evidence>
<sequence length="129" mass="14711">MKKSTSKLLLPLLIQALLITFPSPTHAINSNLFREYIGAEFKNVTFSDVPINPDVRFHFILAFAIDSVLDNSSSPSTTNGNFSVYWDTANGNFSVYSLHQEQPPKREGGIELRRRQRRKRPCLFQRLLG</sequence>
<dbReference type="EMBL" id="DUZY01000002">
    <property type="protein sequence ID" value="DAD25994.1"/>
    <property type="molecule type" value="Genomic_DNA"/>
</dbReference>
<evidence type="ECO:0000256" key="1">
    <source>
        <dbReference type="SAM" id="SignalP"/>
    </source>
</evidence>
<dbReference type="AlphaFoldDB" id="A0A822XWI0"/>
<dbReference type="Proteomes" id="UP000607653">
    <property type="component" value="Unassembled WGS sequence"/>
</dbReference>
<feature type="signal peptide" evidence="1">
    <location>
        <begin position="1"/>
        <end position="27"/>
    </location>
</feature>
<name>A0A822XWI0_NELNU</name>
<keyword evidence="1" id="KW-0732">Signal</keyword>
<feature type="chain" id="PRO_5032860842" evidence="1">
    <location>
        <begin position="28"/>
        <end position="129"/>
    </location>
</feature>
<dbReference type="PANTHER" id="PTHR46476">
    <property type="entry name" value="CHITINASE 2-LIKE"/>
    <property type="match status" value="1"/>
</dbReference>
<proteinExistence type="predicted"/>
<dbReference type="Gene3D" id="3.20.20.80">
    <property type="entry name" value="Glycosidases"/>
    <property type="match status" value="1"/>
</dbReference>